<evidence type="ECO:0000256" key="1">
    <source>
        <dbReference type="SAM" id="MobiDB-lite"/>
    </source>
</evidence>
<comment type="caution">
    <text evidence="2">The sequence shown here is derived from an EMBL/GenBank/DDBJ whole genome shotgun (WGS) entry which is preliminary data.</text>
</comment>
<proteinExistence type="predicted"/>
<organism evidence="2 3">
    <name type="scientific">Antrodiella citrinella</name>
    <dbReference type="NCBI Taxonomy" id="2447956"/>
    <lineage>
        <taxon>Eukaryota</taxon>
        <taxon>Fungi</taxon>
        <taxon>Dikarya</taxon>
        <taxon>Basidiomycota</taxon>
        <taxon>Agaricomycotina</taxon>
        <taxon>Agaricomycetes</taxon>
        <taxon>Polyporales</taxon>
        <taxon>Steccherinaceae</taxon>
        <taxon>Antrodiella</taxon>
    </lineage>
</organism>
<feature type="region of interest" description="Disordered" evidence="1">
    <location>
        <begin position="1"/>
        <end position="23"/>
    </location>
</feature>
<feature type="region of interest" description="Disordered" evidence="1">
    <location>
        <begin position="69"/>
        <end position="133"/>
    </location>
</feature>
<feature type="compositionally biased region" description="Low complexity" evidence="1">
    <location>
        <begin position="75"/>
        <end position="88"/>
    </location>
</feature>
<dbReference type="EMBL" id="SGPM01000432">
    <property type="protein sequence ID" value="THH21690.1"/>
    <property type="molecule type" value="Genomic_DNA"/>
</dbReference>
<feature type="compositionally biased region" description="Polar residues" evidence="1">
    <location>
        <begin position="12"/>
        <end position="23"/>
    </location>
</feature>
<protein>
    <submittedName>
        <fullName evidence="2">Uncharacterized protein</fullName>
    </submittedName>
</protein>
<sequence length="188" mass="20090">MSVTNLPRIRTESGSNDTQPRALSCFPSASSATFFFGPSIPQPGKEGDTLASSTSGNAHLGVLSYERPATTSRHSCGGSPSLLPGTSSHDSEDEFLMSNGPPDTSFTFSVAGSTPSPQKPHREEVSPLPNEFTRDSGIALESGSSVDCCQYCYCQMFIAGHYEYRNKGVDMFIESLACAYPLLVIVDD</sequence>
<evidence type="ECO:0000313" key="3">
    <source>
        <dbReference type="Proteomes" id="UP000308730"/>
    </source>
</evidence>
<gene>
    <name evidence="2" type="ORF">EUX98_g8297</name>
</gene>
<keyword evidence="3" id="KW-1185">Reference proteome</keyword>
<dbReference type="Proteomes" id="UP000308730">
    <property type="component" value="Unassembled WGS sequence"/>
</dbReference>
<feature type="compositionally biased region" description="Polar residues" evidence="1">
    <location>
        <begin position="101"/>
        <end position="116"/>
    </location>
</feature>
<name>A0A4S4MEY3_9APHY</name>
<dbReference type="Gene3D" id="3.40.50.2000">
    <property type="entry name" value="Glycogen Phosphorylase B"/>
    <property type="match status" value="1"/>
</dbReference>
<accession>A0A4S4MEY3</accession>
<dbReference type="AlphaFoldDB" id="A0A4S4MEY3"/>
<reference evidence="2 3" key="1">
    <citation type="submission" date="2019-02" db="EMBL/GenBank/DDBJ databases">
        <title>Genome sequencing of the rare red list fungi Antrodiella citrinella (Flaviporus citrinellus).</title>
        <authorList>
            <person name="Buettner E."/>
            <person name="Kellner H."/>
        </authorList>
    </citation>
    <scope>NUCLEOTIDE SEQUENCE [LARGE SCALE GENOMIC DNA]</scope>
    <source>
        <strain evidence="2 3">DSM 108506</strain>
    </source>
</reference>
<dbReference type="UniPathway" id="UPA00164"/>
<evidence type="ECO:0000313" key="2">
    <source>
        <dbReference type="EMBL" id="THH21690.1"/>
    </source>
</evidence>
<dbReference type="GO" id="GO:0005978">
    <property type="term" value="P:glycogen biosynthetic process"/>
    <property type="evidence" value="ECO:0007669"/>
    <property type="project" value="UniProtKB-UniPathway"/>
</dbReference>